<evidence type="ECO:0000256" key="5">
    <source>
        <dbReference type="SAM" id="Phobius"/>
    </source>
</evidence>
<reference evidence="8" key="1">
    <citation type="submission" date="2025-08" db="UniProtKB">
        <authorList>
            <consortium name="Ensembl"/>
        </authorList>
    </citation>
    <scope>IDENTIFICATION</scope>
</reference>
<evidence type="ECO:0000256" key="2">
    <source>
        <dbReference type="PROSITE-ProRule" id="PRU00192"/>
    </source>
</evidence>
<dbReference type="InterPro" id="IPR001452">
    <property type="entry name" value="SH3_domain"/>
</dbReference>
<dbReference type="SUPFAM" id="SSF103657">
    <property type="entry name" value="BAR/IMD domain-like"/>
    <property type="match status" value="1"/>
</dbReference>
<evidence type="ECO:0000259" key="6">
    <source>
        <dbReference type="PROSITE" id="PS50002"/>
    </source>
</evidence>
<feature type="transmembrane region" description="Helical" evidence="5">
    <location>
        <begin position="12"/>
        <end position="29"/>
    </location>
</feature>
<dbReference type="Gene3D" id="2.30.30.40">
    <property type="entry name" value="SH3 Domains"/>
    <property type="match status" value="1"/>
</dbReference>
<accession>A0A8C5ANS3</accession>
<evidence type="ECO:0000313" key="9">
    <source>
        <dbReference type="Proteomes" id="UP000694546"/>
    </source>
</evidence>
<protein>
    <submittedName>
        <fullName evidence="8">BAR/IMD domain containing adaptor protein 2 like 2a</fullName>
    </submittedName>
</protein>
<gene>
    <name evidence="8" type="primary">baiap2l2a</name>
</gene>
<feature type="coiled-coil region" evidence="3">
    <location>
        <begin position="209"/>
        <end position="255"/>
    </location>
</feature>
<dbReference type="GO" id="GO:0007009">
    <property type="term" value="P:plasma membrane organization"/>
    <property type="evidence" value="ECO:0007669"/>
    <property type="project" value="InterPro"/>
</dbReference>
<feature type="domain" description="IMD" evidence="7">
    <location>
        <begin position="87"/>
        <end position="221"/>
    </location>
</feature>
<proteinExistence type="predicted"/>
<dbReference type="SUPFAM" id="SSF50044">
    <property type="entry name" value="SH3-domain"/>
    <property type="match status" value="1"/>
</dbReference>
<keyword evidence="1 2" id="KW-0728">SH3 domain</keyword>
<dbReference type="GO" id="GO:0051764">
    <property type="term" value="P:actin crosslink formation"/>
    <property type="evidence" value="ECO:0007669"/>
    <property type="project" value="TreeGrafter"/>
</dbReference>
<dbReference type="InterPro" id="IPR027267">
    <property type="entry name" value="AH/BAR_dom_sf"/>
</dbReference>
<dbReference type="PROSITE" id="PS51338">
    <property type="entry name" value="IMD"/>
    <property type="match status" value="1"/>
</dbReference>
<dbReference type="InterPro" id="IPR013606">
    <property type="entry name" value="I-BAR_dom"/>
</dbReference>
<dbReference type="PANTHER" id="PTHR14206">
    <property type="entry name" value="BRAIN-SPECIFIC ANGIOGENESIS INHIBITOR 1-ASSOCIATED PROTEIN 2"/>
    <property type="match status" value="1"/>
</dbReference>
<dbReference type="PROSITE" id="PS00018">
    <property type="entry name" value="EF_HAND_1"/>
    <property type="match status" value="1"/>
</dbReference>
<dbReference type="GeneTree" id="ENSGT00940000153560"/>
<dbReference type="InterPro" id="IPR036028">
    <property type="entry name" value="SH3-like_dom_sf"/>
</dbReference>
<dbReference type="PANTHER" id="PTHR14206:SF5">
    <property type="entry name" value="BRAIN-SPECIFIC ANGIOGENESIS INHIBITOR 1-ASSOCIATED PROTEIN 2-LIKE PROTEIN 2"/>
    <property type="match status" value="1"/>
</dbReference>
<organism evidence="8 9">
    <name type="scientific">Gadus morhua</name>
    <name type="common">Atlantic cod</name>
    <dbReference type="NCBI Taxonomy" id="8049"/>
    <lineage>
        <taxon>Eukaryota</taxon>
        <taxon>Metazoa</taxon>
        <taxon>Chordata</taxon>
        <taxon>Craniata</taxon>
        <taxon>Vertebrata</taxon>
        <taxon>Euteleostomi</taxon>
        <taxon>Actinopterygii</taxon>
        <taxon>Neopterygii</taxon>
        <taxon>Teleostei</taxon>
        <taxon>Neoteleostei</taxon>
        <taxon>Acanthomorphata</taxon>
        <taxon>Zeiogadaria</taxon>
        <taxon>Gadariae</taxon>
        <taxon>Gadiformes</taxon>
        <taxon>Gadoidei</taxon>
        <taxon>Gadidae</taxon>
        <taxon>Gadus</taxon>
    </lineage>
</organism>
<dbReference type="GO" id="GO:0005654">
    <property type="term" value="C:nucleoplasm"/>
    <property type="evidence" value="ECO:0007669"/>
    <property type="project" value="TreeGrafter"/>
</dbReference>
<feature type="compositionally biased region" description="Gly residues" evidence="4">
    <location>
        <begin position="347"/>
        <end position="366"/>
    </location>
</feature>
<dbReference type="Ensembl" id="ENSGMOT00000076020.1">
    <property type="protein sequence ID" value="ENSGMOP00000034878.1"/>
    <property type="gene ID" value="ENSGMOG00000022665.1"/>
</dbReference>
<feature type="compositionally biased region" description="Basic and acidic residues" evidence="4">
    <location>
        <begin position="299"/>
        <end position="313"/>
    </location>
</feature>
<dbReference type="Pfam" id="PF14604">
    <property type="entry name" value="SH3_9"/>
    <property type="match status" value="1"/>
</dbReference>
<dbReference type="PROSITE" id="PS50002">
    <property type="entry name" value="SH3"/>
    <property type="match status" value="1"/>
</dbReference>
<feature type="compositionally biased region" description="Low complexity" evidence="4">
    <location>
        <begin position="325"/>
        <end position="346"/>
    </location>
</feature>
<feature type="region of interest" description="Disordered" evidence="4">
    <location>
        <begin position="289"/>
        <end position="371"/>
    </location>
</feature>
<dbReference type="Proteomes" id="UP000694546">
    <property type="component" value="Chromosome 2"/>
</dbReference>
<dbReference type="Pfam" id="PF08397">
    <property type="entry name" value="IMD"/>
    <property type="match status" value="2"/>
</dbReference>
<dbReference type="AlphaFoldDB" id="A0A8C5ANS3"/>
<dbReference type="GO" id="GO:0051017">
    <property type="term" value="P:actin filament bundle assembly"/>
    <property type="evidence" value="ECO:0007669"/>
    <property type="project" value="TreeGrafter"/>
</dbReference>
<sequence>MTICEQTLSSYCFYVSALLIIHLTLSLRARCGLLTRRPTPSPQTINCVLGREQCKGFVSFFGDCRVFRSPPTNQVFPREFDENRSDMLSPNDVQLHMDTLEIYSRLLNQLNPSLQKLVSLGNSYIQAFYVLATTSEAYFKALARIGEQALGTKSSGSIGRILIQIAENQRKLSTEVEGVVKFHAEVLHDMDHHTQLDQGYISDSRGRYEIEVRRQADALERRRGEAQSECEYLVRRSYSDALQEEERRYRFLAEKHCDVGHAVAQVMNKTGGVSQQRLEVWREELNATRGREVSGGSSRAEHQVSRREEERSPYSEVQQLGRVPSRAPSPSSLQSRSNSLADLTGDGLLGFGGGSTGNGGRSGSGGGRRRTMKAVAAHQADPSKPTILGFQRGELVTVLVSQPRNGWLYGQAQNPSRQGWFPAAFVEAVDEPSKAPSSYRYVHFDNGNVTH</sequence>
<evidence type="ECO:0000256" key="1">
    <source>
        <dbReference type="ARBA" id="ARBA00022443"/>
    </source>
</evidence>
<dbReference type="GO" id="GO:0030838">
    <property type="term" value="P:positive regulation of actin filament polymerization"/>
    <property type="evidence" value="ECO:0007669"/>
    <property type="project" value="TreeGrafter"/>
</dbReference>
<dbReference type="Gene3D" id="1.20.1270.60">
    <property type="entry name" value="Arfaptin homology (AH) domain/BAR domain"/>
    <property type="match status" value="2"/>
</dbReference>
<feature type="domain" description="SH3" evidence="6">
    <location>
        <begin position="367"/>
        <end position="431"/>
    </location>
</feature>
<reference evidence="8" key="2">
    <citation type="submission" date="2025-09" db="UniProtKB">
        <authorList>
            <consortium name="Ensembl"/>
        </authorList>
    </citation>
    <scope>IDENTIFICATION</scope>
</reference>
<dbReference type="SMART" id="SM00326">
    <property type="entry name" value="SH3"/>
    <property type="match status" value="1"/>
</dbReference>
<keyword evidence="5" id="KW-0812">Transmembrane</keyword>
<dbReference type="GO" id="GO:0005829">
    <property type="term" value="C:cytosol"/>
    <property type="evidence" value="ECO:0007669"/>
    <property type="project" value="TreeGrafter"/>
</dbReference>
<keyword evidence="5" id="KW-0472">Membrane</keyword>
<dbReference type="InterPro" id="IPR018247">
    <property type="entry name" value="EF_Hand_1_Ca_BS"/>
</dbReference>
<evidence type="ECO:0000259" key="7">
    <source>
        <dbReference type="PROSITE" id="PS51338"/>
    </source>
</evidence>
<keyword evidence="9" id="KW-1185">Reference proteome</keyword>
<keyword evidence="5" id="KW-1133">Transmembrane helix</keyword>
<evidence type="ECO:0000256" key="3">
    <source>
        <dbReference type="SAM" id="Coils"/>
    </source>
</evidence>
<keyword evidence="3" id="KW-0175">Coiled coil</keyword>
<name>A0A8C5ANS3_GADMO</name>
<evidence type="ECO:0000256" key="4">
    <source>
        <dbReference type="SAM" id="MobiDB-lite"/>
    </source>
</evidence>
<evidence type="ECO:0000313" key="8">
    <source>
        <dbReference type="Ensembl" id="ENSGMOP00000034878.1"/>
    </source>
</evidence>
<dbReference type="InterPro" id="IPR027681">
    <property type="entry name" value="IRSp53/IRTKS/Pinkbar"/>
</dbReference>